<gene>
    <name evidence="1" type="ORF">D9613_005744</name>
</gene>
<accession>A0A8H4QVZ9</accession>
<comment type="caution">
    <text evidence="1">The sequence shown here is derived from an EMBL/GenBank/DDBJ whole genome shotgun (WGS) entry which is preliminary data.</text>
</comment>
<reference evidence="1 2" key="1">
    <citation type="submission" date="2019-12" db="EMBL/GenBank/DDBJ databases">
        <authorList>
            <person name="Floudas D."/>
            <person name="Bentzer J."/>
            <person name="Ahren D."/>
            <person name="Johansson T."/>
            <person name="Persson P."/>
            <person name="Tunlid A."/>
        </authorList>
    </citation>
    <scope>NUCLEOTIDE SEQUENCE [LARGE SCALE GENOMIC DNA]</scope>
    <source>
        <strain evidence="1 2">CBS 102.39</strain>
    </source>
</reference>
<evidence type="ECO:0000313" key="2">
    <source>
        <dbReference type="Proteomes" id="UP000521872"/>
    </source>
</evidence>
<keyword evidence="2" id="KW-1185">Reference proteome</keyword>
<proteinExistence type="predicted"/>
<dbReference type="AlphaFoldDB" id="A0A8H4QVZ9"/>
<protein>
    <submittedName>
        <fullName evidence="1">Uncharacterized protein</fullName>
    </submittedName>
</protein>
<evidence type="ECO:0000313" key="1">
    <source>
        <dbReference type="EMBL" id="KAF4617889.1"/>
    </source>
</evidence>
<name>A0A8H4QVZ9_9AGAR</name>
<organism evidence="1 2">
    <name type="scientific">Agrocybe pediades</name>
    <dbReference type="NCBI Taxonomy" id="84607"/>
    <lineage>
        <taxon>Eukaryota</taxon>
        <taxon>Fungi</taxon>
        <taxon>Dikarya</taxon>
        <taxon>Basidiomycota</taxon>
        <taxon>Agaricomycotina</taxon>
        <taxon>Agaricomycetes</taxon>
        <taxon>Agaricomycetidae</taxon>
        <taxon>Agaricales</taxon>
        <taxon>Agaricineae</taxon>
        <taxon>Strophariaceae</taxon>
        <taxon>Agrocybe</taxon>
    </lineage>
</organism>
<sequence>MSPPMRYCIPLGKTVLIFFPSSLGGFSTRKGIELIKQQKDGLGQKVVGGGSSSSADEGYVVQVTIKQAYVDIIQELTTFFLAQFDITKAIESVLFAHTFTYLPPEIKIHGKGYVLRGKRRPWHLSKQLQLAWGDSPVRPSEDKWTFIFELEPTTTLESN</sequence>
<dbReference type="EMBL" id="JAACJL010000030">
    <property type="protein sequence ID" value="KAF4617889.1"/>
    <property type="molecule type" value="Genomic_DNA"/>
</dbReference>
<dbReference type="Proteomes" id="UP000521872">
    <property type="component" value="Unassembled WGS sequence"/>
</dbReference>